<reference evidence="2 3" key="1">
    <citation type="submission" date="2018-01" db="EMBL/GenBank/DDBJ databases">
        <title>Draft genome sequence of Jishengella sp. NA12.</title>
        <authorList>
            <person name="Sahin N."/>
            <person name="Ay H."/>
            <person name="Saygin H."/>
        </authorList>
    </citation>
    <scope>NUCLEOTIDE SEQUENCE [LARGE SCALE GENOMIC DNA]</scope>
    <source>
        <strain evidence="2 3">NA12</strain>
    </source>
</reference>
<dbReference type="PIRSF" id="PIRSF017393">
    <property type="entry name" value="MTase_SAV2177"/>
    <property type="match status" value="1"/>
</dbReference>
<dbReference type="SUPFAM" id="SSF53335">
    <property type="entry name" value="S-adenosyl-L-methionine-dependent methyltransferases"/>
    <property type="match status" value="1"/>
</dbReference>
<evidence type="ECO:0000256" key="1">
    <source>
        <dbReference type="SAM" id="MobiDB-lite"/>
    </source>
</evidence>
<sequence>MDRSAHSRRTSRPEGECIRDDGGTVVTDQQTIRGFDGGKATVARIYDYLLGGHQNFAADRTAAEQILRAVPESRNMARSNRLFMQRAARAVTEFGIRQFLDLGSGIPTQGNVHEVAQAIDPAIRVLYVDIDPVAVVASNQILAGNPTCRAIEADFTRPELILDALADGDLATVIDLDQPTALLYCSVLQTVPQDRVDAVVAPIRDRLAAGSALVISHVSSALSDRYSASTVSAGKDVFRRQADTEVTLRTDAQLTALFGDFTMIEPGLVPLNEWRPEPGDPDPYADKTMPSPMRGAVAIRY</sequence>
<dbReference type="OrthoDB" id="3357019at2"/>
<proteinExistence type="predicted"/>
<feature type="region of interest" description="Disordered" evidence="1">
    <location>
        <begin position="1"/>
        <end position="22"/>
    </location>
</feature>
<evidence type="ECO:0000313" key="2">
    <source>
        <dbReference type="EMBL" id="PZG22150.1"/>
    </source>
</evidence>
<dbReference type="Gene3D" id="3.40.50.150">
    <property type="entry name" value="Vaccinia Virus protein VP39"/>
    <property type="match status" value="1"/>
</dbReference>
<evidence type="ECO:0008006" key="4">
    <source>
        <dbReference type="Google" id="ProtNLM"/>
    </source>
</evidence>
<gene>
    <name evidence="2" type="ORF">C1I95_06060</name>
</gene>
<dbReference type="InterPro" id="IPR006764">
    <property type="entry name" value="SAM_dep_MeTrfase_SAV2177_type"/>
</dbReference>
<dbReference type="EMBL" id="POTY01000022">
    <property type="protein sequence ID" value="PZG22150.1"/>
    <property type="molecule type" value="Genomic_DNA"/>
</dbReference>
<name>A0A2W2F9G1_9ACTN</name>
<dbReference type="AlphaFoldDB" id="A0A2W2F9G1"/>
<dbReference type="Proteomes" id="UP000248924">
    <property type="component" value="Unassembled WGS sequence"/>
</dbReference>
<evidence type="ECO:0000313" key="3">
    <source>
        <dbReference type="Proteomes" id="UP000248924"/>
    </source>
</evidence>
<keyword evidence="3" id="KW-1185">Reference proteome</keyword>
<organism evidence="2 3">
    <name type="scientific">Micromonospora craterilacus</name>
    <dbReference type="NCBI Taxonomy" id="1655439"/>
    <lineage>
        <taxon>Bacteria</taxon>
        <taxon>Bacillati</taxon>
        <taxon>Actinomycetota</taxon>
        <taxon>Actinomycetes</taxon>
        <taxon>Micromonosporales</taxon>
        <taxon>Micromonosporaceae</taxon>
        <taxon>Micromonospora</taxon>
    </lineage>
</organism>
<comment type="caution">
    <text evidence="2">The sequence shown here is derived from an EMBL/GenBank/DDBJ whole genome shotgun (WGS) entry which is preliminary data.</text>
</comment>
<dbReference type="InterPro" id="IPR029063">
    <property type="entry name" value="SAM-dependent_MTases_sf"/>
</dbReference>
<dbReference type="Pfam" id="PF04672">
    <property type="entry name" value="Methyltransf_19"/>
    <property type="match status" value="1"/>
</dbReference>
<accession>A0A2W2F9G1</accession>
<protein>
    <recommendedName>
        <fullName evidence="4">SAM-dependent methyltransferase</fullName>
    </recommendedName>
</protein>